<evidence type="ECO:0000313" key="1">
    <source>
        <dbReference type="EMBL" id="OGZ57233.1"/>
    </source>
</evidence>
<evidence type="ECO:0008006" key="3">
    <source>
        <dbReference type="Google" id="ProtNLM"/>
    </source>
</evidence>
<accession>A0A1G2H447</accession>
<dbReference type="AlphaFoldDB" id="A0A1G2H447"/>
<dbReference type="Gene3D" id="2.20.28.160">
    <property type="match status" value="1"/>
</dbReference>
<organism evidence="1 2">
    <name type="scientific">Candidatus Spechtbacteria bacterium RIFCSPHIGHO2_01_FULL_43_30</name>
    <dbReference type="NCBI Taxonomy" id="1802158"/>
    <lineage>
        <taxon>Bacteria</taxon>
        <taxon>Candidatus Spechtiibacteriota</taxon>
    </lineage>
</organism>
<sequence length="62" mass="7176">MGSLNILYMKIICPECKNDKEIKSDDIEVGRWFECDYCGVSFEISKIKDDGSPEIKIIEEEK</sequence>
<name>A0A1G2H447_9BACT</name>
<dbReference type="EMBL" id="MHOD01000034">
    <property type="protein sequence ID" value="OGZ57233.1"/>
    <property type="molecule type" value="Genomic_DNA"/>
</dbReference>
<evidence type="ECO:0000313" key="2">
    <source>
        <dbReference type="Proteomes" id="UP000177932"/>
    </source>
</evidence>
<reference evidence="1 2" key="1">
    <citation type="journal article" date="2016" name="Nat. Commun.">
        <title>Thousands of microbial genomes shed light on interconnected biogeochemical processes in an aquifer system.</title>
        <authorList>
            <person name="Anantharaman K."/>
            <person name="Brown C.T."/>
            <person name="Hug L.A."/>
            <person name="Sharon I."/>
            <person name="Castelle C.J."/>
            <person name="Probst A.J."/>
            <person name="Thomas B.C."/>
            <person name="Singh A."/>
            <person name="Wilkins M.J."/>
            <person name="Karaoz U."/>
            <person name="Brodie E.L."/>
            <person name="Williams K.H."/>
            <person name="Hubbard S.S."/>
            <person name="Banfield J.F."/>
        </authorList>
    </citation>
    <scope>NUCLEOTIDE SEQUENCE [LARGE SCALE GENOMIC DNA]</scope>
</reference>
<gene>
    <name evidence="1" type="ORF">A2827_02110</name>
</gene>
<proteinExistence type="predicted"/>
<protein>
    <recommendedName>
        <fullName evidence="3">Lysine biosynthesis protein LysW</fullName>
    </recommendedName>
</protein>
<comment type="caution">
    <text evidence="1">The sequence shown here is derived from an EMBL/GenBank/DDBJ whole genome shotgun (WGS) entry which is preliminary data.</text>
</comment>
<dbReference type="Proteomes" id="UP000177932">
    <property type="component" value="Unassembled WGS sequence"/>
</dbReference>